<feature type="domain" description="TRADD-like N-terminal" evidence="5">
    <location>
        <begin position="562"/>
        <end position="609"/>
    </location>
</feature>
<feature type="repeat" description="ANK" evidence="3">
    <location>
        <begin position="1299"/>
        <end position="1331"/>
    </location>
</feature>
<dbReference type="Gene3D" id="3.40.50.2000">
    <property type="entry name" value="Glycogen Phosphorylase B"/>
    <property type="match status" value="2"/>
</dbReference>
<dbReference type="Pfam" id="PF00023">
    <property type="entry name" value="Ank"/>
    <property type="match status" value="7"/>
</dbReference>
<feature type="repeat" description="ANK" evidence="3">
    <location>
        <begin position="1167"/>
        <end position="1199"/>
    </location>
</feature>
<feature type="repeat" description="ANK" evidence="3">
    <location>
        <begin position="936"/>
        <end position="968"/>
    </location>
</feature>
<comment type="caution">
    <text evidence="6">The sequence shown here is derived from an EMBL/GenBank/DDBJ whole genome shotgun (WGS) entry which is preliminary data.</text>
</comment>
<feature type="repeat" description="ANK" evidence="3">
    <location>
        <begin position="1464"/>
        <end position="1496"/>
    </location>
</feature>
<organism evidence="6 7">
    <name type="scientific">Porites lobata</name>
    <dbReference type="NCBI Taxonomy" id="104759"/>
    <lineage>
        <taxon>Eukaryota</taxon>
        <taxon>Metazoa</taxon>
        <taxon>Cnidaria</taxon>
        <taxon>Anthozoa</taxon>
        <taxon>Hexacorallia</taxon>
        <taxon>Scleractinia</taxon>
        <taxon>Fungiina</taxon>
        <taxon>Poritidae</taxon>
        <taxon>Porites</taxon>
    </lineage>
</organism>
<evidence type="ECO:0000256" key="3">
    <source>
        <dbReference type="PROSITE-ProRule" id="PRU00023"/>
    </source>
</evidence>
<keyword evidence="1" id="KW-0677">Repeat</keyword>
<feature type="repeat" description="ANK" evidence="3">
    <location>
        <begin position="1068"/>
        <end position="1100"/>
    </location>
</feature>
<feature type="repeat" description="ANK" evidence="3">
    <location>
        <begin position="1431"/>
        <end position="1463"/>
    </location>
</feature>
<dbReference type="Pfam" id="PF12796">
    <property type="entry name" value="Ank_2"/>
    <property type="match status" value="5"/>
</dbReference>
<feature type="repeat" description="ANK" evidence="3">
    <location>
        <begin position="1332"/>
        <end position="1364"/>
    </location>
</feature>
<feature type="repeat" description="ANK" evidence="3">
    <location>
        <begin position="1365"/>
        <end position="1397"/>
    </location>
</feature>
<feature type="repeat" description="ANK" evidence="3">
    <location>
        <begin position="1266"/>
        <end position="1298"/>
    </location>
</feature>
<protein>
    <recommendedName>
        <fullName evidence="5">TRADD-like N-terminal domain-containing protein</fullName>
    </recommendedName>
</protein>
<dbReference type="EMBL" id="CALNXK010000084">
    <property type="protein sequence ID" value="CAH3148610.1"/>
    <property type="molecule type" value="Genomic_DNA"/>
</dbReference>
<evidence type="ECO:0000313" key="6">
    <source>
        <dbReference type="EMBL" id="CAH3148610.1"/>
    </source>
</evidence>
<dbReference type="Proteomes" id="UP001159405">
    <property type="component" value="Unassembled WGS sequence"/>
</dbReference>
<feature type="repeat" description="ANK" evidence="3">
    <location>
        <begin position="710"/>
        <end position="739"/>
    </location>
</feature>
<evidence type="ECO:0000313" key="7">
    <source>
        <dbReference type="Proteomes" id="UP001159405"/>
    </source>
</evidence>
<feature type="repeat" description="ANK" evidence="3">
    <location>
        <begin position="969"/>
        <end position="1001"/>
    </location>
</feature>
<dbReference type="Gene3D" id="1.25.40.20">
    <property type="entry name" value="Ankyrin repeat-containing domain"/>
    <property type="match status" value="9"/>
</dbReference>
<dbReference type="InterPro" id="IPR002110">
    <property type="entry name" value="Ankyrin_rpt"/>
</dbReference>
<gene>
    <name evidence="6" type="ORF">PLOB_00046719</name>
</gene>
<dbReference type="Pfam" id="PF20694">
    <property type="entry name" value="TRADD-like_N"/>
    <property type="match status" value="1"/>
</dbReference>
<feature type="repeat" description="ANK" evidence="3">
    <location>
        <begin position="674"/>
        <end position="706"/>
    </location>
</feature>
<accession>A0ABN8PQW5</accession>
<feature type="repeat" description="ANK" evidence="3">
    <location>
        <begin position="1002"/>
        <end position="1034"/>
    </location>
</feature>
<feature type="repeat" description="ANK" evidence="3">
    <location>
        <begin position="1101"/>
        <end position="1133"/>
    </location>
</feature>
<dbReference type="InterPro" id="IPR051165">
    <property type="entry name" value="Multifunctional_ANK_Repeat"/>
</dbReference>
<dbReference type="InterPro" id="IPR049341">
    <property type="entry name" value="TRADD-like_N"/>
</dbReference>
<feature type="repeat" description="ANK" evidence="3">
    <location>
        <begin position="1035"/>
        <end position="1067"/>
    </location>
</feature>
<feature type="repeat" description="ANK" evidence="3">
    <location>
        <begin position="1233"/>
        <end position="1265"/>
    </location>
</feature>
<evidence type="ECO:0000256" key="2">
    <source>
        <dbReference type="ARBA" id="ARBA00023043"/>
    </source>
</evidence>
<keyword evidence="7" id="KW-1185">Reference proteome</keyword>
<dbReference type="PROSITE" id="PS50088">
    <property type="entry name" value="ANK_REPEAT"/>
    <property type="match status" value="20"/>
</dbReference>
<evidence type="ECO:0000256" key="4">
    <source>
        <dbReference type="SAM" id="MobiDB-lite"/>
    </source>
</evidence>
<sequence>MLRGALKHTAVHLNHITVLLCFSFWITSLFKSGNETILQKATGQGALSATSGTLNVTLLGDEWGSSAGGLSTINRELAIHLSQQSGVNVSLLCPEKACSTEEIREADGYGITIVEAKERAAYDRLDWLSIPPQDHLMDIVVGHGVKLGRQVQFIRESARFPNCKWVQVVHTAPEDLSRYKCYSDPISKGETKQESEVELCRLADIVVPVGPRLKEAYSSYLQRCKTDHEVLSITPGLFQREFGDLTQTTNENAEFKVLLIGRGDVEDFELKGYNIAAQTFTDQRLKNKPFHLIFVGAPEGKQEDVRDKLRQRGIAEAQLTVRKFVQCRERLKDLLCEVDLAIMPSKSEGFGLVALEALSAGLPILVGCKSGFAKTLENVPNGYSCIVNSDDPAEWAKAIEAVRVRHRMRLEEIKALRTSYGEMYSWKEQCEALVNRLWKMSHEPFMEKDSKPRMFSHVGEKLVSETFVDSNCQKKTDAVPGNQTKIFTVNVSQSQNSRKRKNSESSGDPEITTKHFFQDLNDEKSKVVHDTLQRQIQLYFQHRIIATPEGVSGLIEYIKGTHNMALQSVGIGSLEITFRCPSLESLESLWSDYQSGHLNDVAERYLVTDDIKKKLNLESIGLETTIEEENYLICKELLLEKSYMLFSSDLSLSAESDQETASLTIDKSPDKCEASRGPLHKAAVSGEYKTVKMLLESGEDVDQRDQFFLTPLHLACWYGQESVVKLLLKHGANVNAEDRFQRTPLQKAESQNHPSIVQLLLKNDARLSLHQPVSLKNLSRKAFLQVDEKSGFNLLQAAVFEEKYNLVLEASGLFDNFVEEMELTKTGKNAKEFIGKTAVDFLSLRKRTNPIHVDIERIYDKLAEHNSRLTELQWGTCDDNVEQAVELVLNNGVDINASGSDNDCTALLHASRSSSSQVIETLIDLGADVNAQRRKSKETPLMLAADWNNYMAASLILRHGADVNVHISNGLTPLHVSVNKSHENLVRLLLKHNANVDIQTTYGYTPLRQSFLKGKESLCRLLVEHKADVNIQDKDGYTPLHWCAFRGNENLCRFLLERNADVNIQDNHGYTPLHWCSLMGNENLCRLLLEHNADVNIQDNHGYTPLHWCALRGNENLCRFLLEHNADVNIQDNHGYTPLHWCSLMGNENLCRLLLEHNADVNIQDNHGYTPLHWCAFRGNENLCRFLLEHNADVNIQDNHGYTPLHWYSLMGNENLCRLLLEHNADVNIQDNHGYSPLHWCTFKGNENLCRFLLEHNVDVNIQDNHGYSSLHWCAFRGNENLCRLLLEHNGDVNIQDNHGYTFLHWCSLMGKEELCRLILEHNAGVNIQDTWGYTPLHWCAREGNENLCRLLLEQNADVNIQDNLGHTPLHLGTIECNENLCILLLEHDADVNIQDDDGYTPLHWFALQGKENLSRLLLEHNADVNIQDNNGYTPLHLCALMGNANVCILLLEHNANVNTQDEDGYTPLHWCAREDNQNLCRLLLQHNTDVNAQDEDGYTHLHWCAVTGNENLF</sequence>
<evidence type="ECO:0000256" key="1">
    <source>
        <dbReference type="ARBA" id="ARBA00022737"/>
    </source>
</evidence>
<dbReference type="PROSITE" id="PS50297">
    <property type="entry name" value="ANK_REP_REGION"/>
    <property type="match status" value="20"/>
</dbReference>
<feature type="region of interest" description="Disordered" evidence="4">
    <location>
        <begin position="488"/>
        <end position="513"/>
    </location>
</feature>
<feature type="repeat" description="ANK" evidence="3">
    <location>
        <begin position="1398"/>
        <end position="1430"/>
    </location>
</feature>
<proteinExistence type="predicted"/>
<name>A0ABN8PQW5_9CNID</name>
<evidence type="ECO:0000259" key="5">
    <source>
        <dbReference type="Pfam" id="PF20694"/>
    </source>
</evidence>
<feature type="repeat" description="ANK" evidence="3">
    <location>
        <begin position="1134"/>
        <end position="1166"/>
    </location>
</feature>
<dbReference type="CDD" id="cd03801">
    <property type="entry name" value="GT4_PimA-like"/>
    <property type="match status" value="1"/>
</dbReference>
<feature type="repeat" description="ANK" evidence="3">
    <location>
        <begin position="902"/>
        <end position="934"/>
    </location>
</feature>
<keyword evidence="2 3" id="KW-0040">ANK repeat</keyword>
<dbReference type="Pfam" id="PF20706">
    <property type="entry name" value="GT4-conflict"/>
    <property type="match status" value="1"/>
</dbReference>
<reference evidence="6 7" key="1">
    <citation type="submission" date="2022-05" db="EMBL/GenBank/DDBJ databases">
        <authorList>
            <consortium name="Genoscope - CEA"/>
            <person name="William W."/>
        </authorList>
    </citation>
    <scope>NUCLEOTIDE SEQUENCE [LARGE SCALE GENOMIC DNA]</scope>
</reference>
<feature type="repeat" description="ANK" evidence="3">
    <location>
        <begin position="1200"/>
        <end position="1232"/>
    </location>
</feature>
<dbReference type="SUPFAM" id="SSF53756">
    <property type="entry name" value="UDP-Glycosyltransferase/glycogen phosphorylase"/>
    <property type="match status" value="1"/>
</dbReference>
<dbReference type="SUPFAM" id="SSF48403">
    <property type="entry name" value="Ankyrin repeat"/>
    <property type="match status" value="3"/>
</dbReference>
<dbReference type="SMART" id="SM00248">
    <property type="entry name" value="ANK"/>
    <property type="match status" value="22"/>
</dbReference>
<dbReference type="InterPro" id="IPR036770">
    <property type="entry name" value="Ankyrin_rpt-contain_sf"/>
</dbReference>
<dbReference type="PANTHER" id="PTHR24123:SF33">
    <property type="entry name" value="PROTEIN HOS4"/>
    <property type="match status" value="1"/>
</dbReference>
<dbReference type="PANTHER" id="PTHR24123">
    <property type="entry name" value="ANKYRIN REPEAT-CONTAINING"/>
    <property type="match status" value="1"/>
</dbReference>